<dbReference type="AlphaFoldDB" id="A0A183JUF7"/>
<dbReference type="GO" id="GO:0016020">
    <property type="term" value="C:membrane"/>
    <property type="evidence" value="ECO:0007669"/>
    <property type="project" value="UniProtKB-SubCell"/>
</dbReference>
<keyword evidence="7" id="KW-0325">Glycoprotein</keyword>
<dbReference type="Gene3D" id="2.60.120.1190">
    <property type="match status" value="1"/>
</dbReference>
<dbReference type="EMBL" id="UZAK01013643">
    <property type="protein sequence ID" value="VDP03192.1"/>
    <property type="molecule type" value="Genomic_DNA"/>
</dbReference>
<comment type="subcellular location">
    <subcellularLocation>
        <location evidence="1">Membrane</location>
        <topology evidence="1">Single-pass type I membrane protein</topology>
    </subcellularLocation>
</comment>
<keyword evidence="6" id="KW-1015">Disulfide bond</keyword>
<proteinExistence type="predicted"/>
<evidence type="ECO:0000256" key="5">
    <source>
        <dbReference type="ARBA" id="ARBA00023136"/>
    </source>
</evidence>
<reference evidence="9 10" key="2">
    <citation type="submission" date="2018-11" db="EMBL/GenBank/DDBJ databases">
        <authorList>
            <consortium name="Pathogen Informatics"/>
        </authorList>
    </citation>
    <scope>NUCLEOTIDE SEQUENCE [LARGE SCALE GENOMIC DNA]</scope>
    <source>
        <strain evidence="9">Dakar</strain>
        <strain evidence="10">Dakar, Senegal</strain>
    </source>
</reference>
<gene>
    <name evidence="9" type="ORF">SCUD_LOCUS6348</name>
</gene>
<organism evidence="11">
    <name type="scientific">Schistosoma curassoni</name>
    <dbReference type="NCBI Taxonomy" id="6186"/>
    <lineage>
        <taxon>Eukaryota</taxon>
        <taxon>Metazoa</taxon>
        <taxon>Spiralia</taxon>
        <taxon>Lophotrochozoa</taxon>
        <taxon>Platyhelminthes</taxon>
        <taxon>Trematoda</taxon>
        <taxon>Digenea</taxon>
        <taxon>Strigeidida</taxon>
        <taxon>Schistosomatoidea</taxon>
        <taxon>Schistosomatidae</taxon>
        <taxon>Schistosoma</taxon>
    </lineage>
</organism>
<evidence type="ECO:0000259" key="8">
    <source>
        <dbReference type="Pfam" id="PF21114"/>
    </source>
</evidence>
<evidence type="ECO:0000256" key="1">
    <source>
        <dbReference type="ARBA" id="ARBA00004479"/>
    </source>
</evidence>
<evidence type="ECO:0000256" key="2">
    <source>
        <dbReference type="ARBA" id="ARBA00022692"/>
    </source>
</evidence>
<dbReference type="WBParaSite" id="SCUD_0000634801-mRNA-1">
    <property type="protein sequence ID" value="SCUD_0000634801-mRNA-1"/>
    <property type="gene ID" value="SCUD_0000634801"/>
</dbReference>
<keyword evidence="2" id="KW-0812">Transmembrane</keyword>
<accession>A0A183JUF7</accession>
<dbReference type="Proteomes" id="UP000279833">
    <property type="component" value="Unassembled WGS sequence"/>
</dbReference>
<sequence length="55" mass="6794">MNYQFVGWHRDRWKSSQDKNNDVVDMLFRFASVRNFTRLRLYISNNYLEKVSLHP</sequence>
<evidence type="ECO:0000313" key="11">
    <source>
        <dbReference type="WBParaSite" id="SCUD_0000634801-mRNA-1"/>
    </source>
</evidence>
<evidence type="ECO:0000256" key="3">
    <source>
        <dbReference type="ARBA" id="ARBA00022729"/>
    </source>
</evidence>
<name>A0A183JUF7_9TREM</name>
<dbReference type="InterPro" id="IPR048525">
    <property type="entry name" value="DDR1-2_DS-like"/>
</dbReference>
<keyword evidence="10" id="KW-1185">Reference proteome</keyword>
<evidence type="ECO:0000313" key="9">
    <source>
        <dbReference type="EMBL" id="VDP03192.1"/>
    </source>
</evidence>
<keyword evidence="5" id="KW-0472">Membrane</keyword>
<evidence type="ECO:0000256" key="7">
    <source>
        <dbReference type="ARBA" id="ARBA00023180"/>
    </source>
</evidence>
<keyword evidence="3" id="KW-0732">Signal</keyword>
<evidence type="ECO:0000256" key="6">
    <source>
        <dbReference type="ARBA" id="ARBA00023157"/>
    </source>
</evidence>
<feature type="domain" description="Discoidin" evidence="8">
    <location>
        <begin position="2"/>
        <end position="52"/>
    </location>
</feature>
<evidence type="ECO:0000313" key="10">
    <source>
        <dbReference type="Proteomes" id="UP000279833"/>
    </source>
</evidence>
<reference evidence="11" key="1">
    <citation type="submission" date="2016-06" db="UniProtKB">
        <authorList>
            <consortium name="WormBaseParasite"/>
        </authorList>
    </citation>
    <scope>IDENTIFICATION</scope>
</reference>
<protein>
    <recommendedName>
        <fullName evidence="8">Discoidin domain-containing protein</fullName>
    </recommendedName>
</protein>
<keyword evidence="4" id="KW-1133">Transmembrane helix</keyword>
<evidence type="ECO:0000256" key="4">
    <source>
        <dbReference type="ARBA" id="ARBA00022989"/>
    </source>
</evidence>
<dbReference type="Pfam" id="PF21114">
    <property type="entry name" value="DDR1-2_DS-like"/>
    <property type="match status" value="1"/>
</dbReference>